<proteinExistence type="predicted"/>
<dbReference type="EMBL" id="JBBEUB010000002">
    <property type="protein sequence ID" value="MEJ2902280.1"/>
    <property type="molecule type" value="Genomic_DNA"/>
</dbReference>
<dbReference type="Proteomes" id="UP001378956">
    <property type="component" value="Unassembled WGS sequence"/>
</dbReference>
<name>A0ABU8NJ73_9SPHI</name>
<evidence type="ECO:0008006" key="3">
    <source>
        <dbReference type="Google" id="ProtNLM"/>
    </source>
</evidence>
<keyword evidence="2" id="KW-1185">Reference proteome</keyword>
<dbReference type="RefSeq" id="WP_288881549.1">
    <property type="nucleotide sequence ID" value="NZ_CBFGNQ010000045.1"/>
</dbReference>
<gene>
    <name evidence="1" type="ORF">WAE58_07580</name>
</gene>
<reference evidence="1 2" key="1">
    <citation type="submission" date="2024-03" db="EMBL/GenBank/DDBJ databases">
        <title>Sequence of Lycoming College Course Isolates.</title>
        <authorList>
            <person name="Plotts O."/>
            <person name="Newman J."/>
        </authorList>
    </citation>
    <scope>NUCLEOTIDE SEQUENCE [LARGE SCALE GENOMIC DNA]</scope>
    <source>
        <strain evidence="1 2">CJB-3</strain>
    </source>
</reference>
<protein>
    <recommendedName>
        <fullName evidence="3">Lipoprotein</fullName>
    </recommendedName>
</protein>
<organism evidence="1 2">
    <name type="scientific">Pedobacter panaciterrae</name>
    <dbReference type="NCBI Taxonomy" id="363849"/>
    <lineage>
        <taxon>Bacteria</taxon>
        <taxon>Pseudomonadati</taxon>
        <taxon>Bacteroidota</taxon>
        <taxon>Sphingobacteriia</taxon>
        <taxon>Sphingobacteriales</taxon>
        <taxon>Sphingobacteriaceae</taxon>
        <taxon>Pedobacter</taxon>
    </lineage>
</organism>
<evidence type="ECO:0000313" key="2">
    <source>
        <dbReference type="Proteomes" id="UP001378956"/>
    </source>
</evidence>
<sequence>MKNTSIVILAIICISYLASCKKDKDGPSNEEILKNKIEDVIPQQYLDTLKRLNFPVNEGTTPPNMEGAFYVSPLILKASNISGDKPGNAFLSSKVKFFDQHNDDFGISLIGEHVLTLRDTSIVTAISGSGNNFTIYGKVKSTYGSYSAIFATIISGVKEGNNIKNYTIGLINIDNSKGGTGIFVPEGKARIAYDSDLITESIEYDAKTANSGNEKTLKLVKPLGGD</sequence>
<accession>A0ABU8NJ73</accession>
<evidence type="ECO:0000313" key="1">
    <source>
        <dbReference type="EMBL" id="MEJ2902280.1"/>
    </source>
</evidence>
<comment type="caution">
    <text evidence="1">The sequence shown here is derived from an EMBL/GenBank/DDBJ whole genome shotgun (WGS) entry which is preliminary data.</text>
</comment>